<dbReference type="Proteomes" id="UP000756530">
    <property type="component" value="Unassembled WGS sequence"/>
</dbReference>
<evidence type="ECO:0000313" key="2">
    <source>
        <dbReference type="Proteomes" id="UP000756530"/>
    </source>
</evidence>
<gene>
    <name evidence="1" type="ORF">KJP28_01230</name>
</gene>
<name>A0ABS6SX40_9RHOB</name>
<evidence type="ECO:0000313" key="1">
    <source>
        <dbReference type="EMBL" id="MBV7377529.1"/>
    </source>
</evidence>
<protein>
    <recommendedName>
        <fullName evidence="3">Lipoprotein</fullName>
    </recommendedName>
</protein>
<keyword evidence="2" id="KW-1185">Reference proteome</keyword>
<comment type="caution">
    <text evidence="1">The sequence shown here is derived from an EMBL/GenBank/DDBJ whole genome shotgun (WGS) entry which is preliminary data.</text>
</comment>
<sequence>MLLVAAAATSLTACAKSGRNIEAAEVSPVMYQGLSCGQISAEAQRVANRASEVSGVQDQEAARDAVATGVAVVLFWPAAFFIGGNDETASQLSQLKGQLNALEAASNAKNCGITFKTVETSPNAAPKS</sequence>
<evidence type="ECO:0008006" key="3">
    <source>
        <dbReference type="Google" id="ProtNLM"/>
    </source>
</evidence>
<organism evidence="1 2">
    <name type="scientific">Maritimibacter dapengensis</name>
    <dbReference type="NCBI Taxonomy" id="2836868"/>
    <lineage>
        <taxon>Bacteria</taxon>
        <taxon>Pseudomonadati</taxon>
        <taxon>Pseudomonadota</taxon>
        <taxon>Alphaproteobacteria</taxon>
        <taxon>Rhodobacterales</taxon>
        <taxon>Roseobacteraceae</taxon>
        <taxon>Maritimibacter</taxon>
    </lineage>
</organism>
<reference evidence="1 2" key="1">
    <citation type="submission" date="2021-05" db="EMBL/GenBank/DDBJ databases">
        <title>Culturable bacteria isolated from Daya Bay.</title>
        <authorList>
            <person name="Zheng W."/>
            <person name="Yu S."/>
            <person name="Huang Y."/>
        </authorList>
    </citation>
    <scope>NUCLEOTIDE SEQUENCE [LARGE SCALE GENOMIC DNA]</scope>
    <source>
        <strain evidence="1 2">DP4N28-5</strain>
    </source>
</reference>
<accession>A0ABS6SX40</accession>
<proteinExistence type="predicted"/>
<dbReference type="EMBL" id="JAHUZE010000001">
    <property type="protein sequence ID" value="MBV7377529.1"/>
    <property type="molecule type" value="Genomic_DNA"/>
</dbReference>